<dbReference type="EMBL" id="JXRA01000025">
    <property type="protein sequence ID" value="KIO78001.1"/>
    <property type="molecule type" value="Genomic_DNA"/>
</dbReference>
<proteinExistence type="predicted"/>
<keyword evidence="1" id="KW-0472">Membrane</keyword>
<name>A0A0D0GU95_9SPHI</name>
<organism evidence="3 4">
    <name type="scientific">Pedobacter lusitanus</name>
    <dbReference type="NCBI Taxonomy" id="1503925"/>
    <lineage>
        <taxon>Bacteria</taxon>
        <taxon>Pseudomonadati</taxon>
        <taxon>Bacteroidota</taxon>
        <taxon>Sphingobacteriia</taxon>
        <taxon>Sphingobacteriales</taxon>
        <taxon>Sphingobacteriaceae</taxon>
        <taxon>Pedobacter</taxon>
    </lineage>
</organism>
<comment type="caution">
    <text evidence="3">The sequence shown here is derived from an EMBL/GenBank/DDBJ whole genome shotgun (WGS) entry which is preliminary data.</text>
</comment>
<evidence type="ECO:0000256" key="2">
    <source>
        <dbReference type="SAM" id="SignalP"/>
    </source>
</evidence>
<feature type="chain" id="PRO_5002210970" evidence="2">
    <location>
        <begin position="19"/>
        <end position="83"/>
    </location>
</feature>
<evidence type="ECO:0000313" key="3">
    <source>
        <dbReference type="EMBL" id="KIO78001.1"/>
    </source>
</evidence>
<dbReference type="OrthoDB" id="678747at2"/>
<dbReference type="RefSeq" id="WP_041879603.1">
    <property type="nucleotide sequence ID" value="NZ_CP157278.1"/>
</dbReference>
<protein>
    <submittedName>
        <fullName evidence="3">Uncharacterized protein</fullName>
    </submittedName>
</protein>
<dbReference type="Proteomes" id="UP000032049">
    <property type="component" value="Unassembled WGS sequence"/>
</dbReference>
<accession>A0A0D0GU95</accession>
<dbReference type="AlphaFoldDB" id="A0A0D0GU95"/>
<keyword evidence="4" id="KW-1185">Reference proteome</keyword>
<evidence type="ECO:0000313" key="4">
    <source>
        <dbReference type="Proteomes" id="UP000032049"/>
    </source>
</evidence>
<evidence type="ECO:0000256" key="1">
    <source>
        <dbReference type="SAM" id="Phobius"/>
    </source>
</evidence>
<feature type="signal peptide" evidence="2">
    <location>
        <begin position="1"/>
        <end position="18"/>
    </location>
</feature>
<keyword evidence="2" id="KW-0732">Signal</keyword>
<reference evidence="3 4" key="1">
    <citation type="submission" date="2015-01" db="EMBL/GenBank/DDBJ databases">
        <title>Draft genome sequence of Pedobacter sp. NL19 isolated from sludge of an effluent treatment pond in an abandoned uranium mine.</title>
        <authorList>
            <person name="Santos T."/>
            <person name="Caetano T."/>
            <person name="Covas C."/>
            <person name="Cruz A."/>
            <person name="Mendo S."/>
        </authorList>
    </citation>
    <scope>NUCLEOTIDE SEQUENCE [LARGE SCALE GENOMIC DNA]</scope>
    <source>
        <strain evidence="3 4">NL19</strain>
    </source>
</reference>
<keyword evidence="1" id="KW-1133">Transmembrane helix</keyword>
<sequence>MKRALIIFILMIAVTAGAGIQKAAAQCAMCTISAEQGTQNGNTQAVGLNTGVLYLMAIPYLLIAAIGFLWYKRYRRSQASVRS</sequence>
<dbReference type="STRING" id="1503925.TH53_06110"/>
<feature type="transmembrane region" description="Helical" evidence="1">
    <location>
        <begin position="51"/>
        <end position="71"/>
    </location>
</feature>
<keyword evidence="1" id="KW-0812">Transmembrane</keyword>
<gene>
    <name evidence="3" type="ORF">TH53_06110</name>
</gene>